<feature type="active site" evidence="7">
    <location>
        <position position="162"/>
    </location>
</feature>
<keyword evidence="6" id="KW-0961">Cell wall biogenesis/degradation</keyword>
<dbReference type="InterPro" id="IPR001967">
    <property type="entry name" value="Peptidase_S11_N"/>
</dbReference>
<feature type="active site" description="Proton acceptor" evidence="7">
    <location>
        <position position="112"/>
    </location>
</feature>
<dbReference type="GO" id="GO:0009252">
    <property type="term" value="P:peptidoglycan biosynthetic process"/>
    <property type="evidence" value="ECO:0007669"/>
    <property type="project" value="UniProtKB-KW"/>
</dbReference>
<dbReference type="Pfam" id="PF00768">
    <property type="entry name" value="Peptidase_S11"/>
    <property type="match status" value="1"/>
</dbReference>
<evidence type="ECO:0000256" key="1">
    <source>
        <dbReference type="ARBA" id="ARBA00007164"/>
    </source>
</evidence>
<comment type="similarity">
    <text evidence="1 9">Belongs to the peptidase S11 family.</text>
</comment>
<evidence type="ECO:0000256" key="7">
    <source>
        <dbReference type="PIRSR" id="PIRSR618044-1"/>
    </source>
</evidence>
<keyword evidence="4" id="KW-0133">Cell shape</keyword>
<dbReference type="AlphaFoldDB" id="A0A1F6MCI0"/>
<evidence type="ECO:0000256" key="5">
    <source>
        <dbReference type="ARBA" id="ARBA00022984"/>
    </source>
</evidence>
<accession>A0A1F6MCI0</accession>
<dbReference type="PANTHER" id="PTHR21581">
    <property type="entry name" value="D-ALANYL-D-ALANINE CARBOXYPEPTIDASE"/>
    <property type="match status" value="1"/>
</dbReference>
<keyword evidence="3" id="KW-0378">Hydrolase</keyword>
<feature type="active site" description="Acyl-ester intermediate" evidence="7">
    <location>
        <position position="109"/>
    </location>
</feature>
<evidence type="ECO:0000256" key="8">
    <source>
        <dbReference type="PIRSR" id="PIRSR618044-2"/>
    </source>
</evidence>
<evidence type="ECO:0000256" key="4">
    <source>
        <dbReference type="ARBA" id="ARBA00022960"/>
    </source>
</evidence>
<proteinExistence type="inferred from homology"/>
<dbReference type="GO" id="GO:0008360">
    <property type="term" value="P:regulation of cell shape"/>
    <property type="evidence" value="ECO:0007669"/>
    <property type="project" value="UniProtKB-KW"/>
</dbReference>
<dbReference type="InterPro" id="IPR018044">
    <property type="entry name" value="Peptidase_S11"/>
</dbReference>
<evidence type="ECO:0000256" key="6">
    <source>
        <dbReference type="ARBA" id="ARBA00023316"/>
    </source>
</evidence>
<keyword evidence="5" id="KW-0573">Peptidoglycan synthesis</keyword>
<evidence type="ECO:0000256" key="9">
    <source>
        <dbReference type="RuleBase" id="RU004016"/>
    </source>
</evidence>
<comment type="caution">
    <text evidence="11">The sequence shown here is derived from an EMBL/GenBank/DDBJ whole genome shotgun (WGS) entry which is preliminary data.</text>
</comment>
<dbReference type="GO" id="GO:0009002">
    <property type="term" value="F:serine-type D-Ala-D-Ala carboxypeptidase activity"/>
    <property type="evidence" value="ECO:0007669"/>
    <property type="project" value="InterPro"/>
</dbReference>
<dbReference type="Proteomes" id="UP000176413">
    <property type="component" value="Unassembled WGS sequence"/>
</dbReference>
<evidence type="ECO:0000259" key="10">
    <source>
        <dbReference type="Pfam" id="PF00768"/>
    </source>
</evidence>
<feature type="binding site" evidence="8">
    <location>
        <position position="273"/>
    </location>
    <ligand>
        <name>substrate</name>
    </ligand>
</feature>
<keyword evidence="2" id="KW-0732">Signal</keyword>
<dbReference type="PANTHER" id="PTHR21581:SF26">
    <property type="entry name" value="D-ALANYL-D-ALANINE ENDOPEPTIDASE"/>
    <property type="match status" value="1"/>
</dbReference>
<organism evidence="11 12">
    <name type="scientific">Candidatus Magasanikbacteria bacterium RIFCSPHIGHO2_02_FULL_45_10</name>
    <dbReference type="NCBI Taxonomy" id="1798679"/>
    <lineage>
        <taxon>Bacteria</taxon>
        <taxon>Candidatus Magasanikiibacteriota</taxon>
    </lineage>
</organism>
<sequence length="336" mass="37593">MSTRFTDFISSFGVMMIGLAVLGFGSVTLTQAKVESVVARFPLSKAQIIDETQLVRMAMFPVSQPAVPRIAEQEVFTGSQTAESIVVVDDKTNTVLYKKNATAIRSLASITKLMTALVLLETPMRWASSTVIVEADLADDTYLKVGERYQLRDLWDVGLVGSSNSAMRAMVRESGLSEENFVARMNDKARALGLLTMRFVEPTGLDNLNMGSTLDVARLLQVTLEQEMIKKTLSIQEYFAQPLNSKEKRRIWSTNWLLTRWIPHQFSEQVIGKTGFIADSGYNLAVAVTDAQKHRLRVVVLGASSNEFRFSEARDIAEWVFVHVRWPEDNFAAIIQ</sequence>
<evidence type="ECO:0000256" key="3">
    <source>
        <dbReference type="ARBA" id="ARBA00022801"/>
    </source>
</evidence>
<dbReference type="GO" id="GO:0006508">
    <property type="term" value="P:proteolysis"/>
    <property type="evidence" value="ECO:0007669"/>
    <property type="project" value="InterPro"/>
</dbReference>
<reference evidence="11 12" key="1">
    <citation type="journal article" date="2016" name="Nat. Commun.">
        <title>Thousands of microbial genomes shed light on interconnected biogeochemical processes in an aquifer system.</title>
        <authorList>
            <person name="Anantharaman K."/>
            <person name="Brown C.T."/>
            <person name="Hug L.A."/>
            <person name="Sharon I."/>
            <person name="Castelle C.J."/>
            <person name="Probst A.J."/>
            <person name="Thomas B.C."/>
            <person name="Singh A."/>
            <person name="Wilkins M.J."/>
            <person name="Karaoz U."/>
            <person name="Brodie E.L."/>
            <person name="Williams K.H."/>
            <person name="Hubbard S.S."/>
            <person name="Banfield J.F."/>
        </authorList>
    </citation>
    <scope>NUCLEOTIDE SEQUENCE [LARGE SCALE GENOMIC DNA]</scope>
</reference>
<dbReference type="InterPro" id="IPR012338">
    <property type="entry name" value="Beta-lactam/transpept-like"/>
</dbReference>
<dbReference type="SUPFAM" id="SSF56601">
    <property type="entry name" value="beta-lactamase/transpeptidase-like"/>
    <property type="match status" value="1"/>
</dbReference>
<evidence type="ECO:0000313" key="12">
    <source>
        <dbReference type="Proteomes" id="UP000176413"/>
    </source>
</evidence>
<dbReference type="EMBL" id="MFQA01000003">
    <property type="protein sequence ID" value="OGH69367.1"/>
    <property type="molecule type" value="Genomic_DNA"/>
</dbReference>
<gene>
    <name evidence="11" type="ORF">A3D53_00020</name>
</gene>
<evidence type="ECO:0000313" key="11">
    <source>
        <dbReference type="EMBL" id="OGH69367.1"/>
    </source>
</evidence>
<dbReference type="GO" id="GO:0071555">
    <property type="term" value="P:cell wall organization"/>
    <property type="evidence" value="ECO:0007669"/>
    <property type="project" value="UniProtKB-KW"/>
</dbReference>
<dbReference type="Gene3D" id="3.40.710.10">
    <property type="entry name" value="DD-peptidase/beta-lactamase superfamily"/>
    <property type="match status" value="1"/>
</dbReference>
<feature type="domain" description="Peptidase S11 D-alanyl-D-alanine carboxypeptidase A N-terminal" evidence="10">
    <location>
        <begin position="79"/>
        <end position="304"/>
    </location>
</feature>
<dbReference type="PRINTS" id="PR00725">
    <property type="entry name" value="DADACBPTASE1"/>
</dbReference>
<protein>
    <recommendedName>
        <fullName evidence="10">Peptidase S11 D-alanyl-D-alanine carboxypeptidase A N-terminal domain-containing protein</fullName>
    </recommendedName>
</protein>
<evidence type="ECO:0000256" key="2">
    <source>
        <dbReference type="ARBA" id="ARBA00022729"/>
    </source>
</evidence>
<name>A0A1F6MCI0_9BACT</name>